<dbReference type="EMBL" id="JAPDRQ010000093">
    <property type="protein sequence ID" value="KAJ9655582.1"/>
    <property type="molecule type" value="Genomic_DNA"/>
</dbReference>
<keyword evidence="2" id="KW-1185">Reference proteome</keyword>
<sequence length="597" mass="64149">MTNPIGAKVIAQALHDLGVTVIFGLVGLPVTDIAEQAIDLGIRFIGFRNEQAASYAASAYGYLTGTPGICLLVGGPGVIHGMAGIANASANAWPALFLGGSSETYLWAKGGFQEMDAISLLTPHTKRAIRPHLNSAEAIVSAIQDAFRVCWYGRPGPTFVDLPTDFIMSPVRSTAARPPAVMPPPRAAATAETIAAATHLLQTASAPLVIIGKGAAYARAEQKIRALVDDCNLPFLPTPMGKGVMPDSHALNTSSARSVALRDADVVLLLGARLNWILHFAATPKYRKDVKIIQVDIAPEELGRSNSNGDPAMSIFGDIGIVVQQLNEALKGWRAFSNPSLGTTASTYLSKLRDGAAKNERKARLAATAETVPGTPLTFERAFHIIKETLHSISAPSNGEVVYIGEGSQTMDISRSIFPLEHPRQKLDAGTYATMGVGLAYCIAAWSAYNLPKRQKKVVALEGDSALGFAAMEIETMRRHDMDVLIFCMNNSGIYHGDTADTAEWKQMQKGLLDQSSPAERGKRLQSSSLLHEARYEQLAEMVGGRGIFVRTEQELEKAAREGYVEDRVTVVNVIIEPGVGKSISFAWQQAKEKAKM</sequence>
<accession>A0ACC3A5F4</accession>
<protein>
    <submittedName>
        <fullName evidence="1">Uncharacterized protein</fullName>
    </submittedName>
</protein>
<evidence type="ECO:0000313" key="2">
    <source>
        <dbReference type="Proteomes" id="UP001172386"/>
    </source>
</evidence>
<comment type="caution">
    <text evidence="1">The sequence shown here is derived from an EMBL/GenBank/DDBJ whole genome shotgun (WGS) entry which is preliminary data.</text>
</comment>
<gene>
    <name evidence="1" type="ORF">H2198_005583</name>
</gene>
<proteinExistence type="predicted"/>
<name>A0ACC3A5F4_9EURO</name>
<evidence type="ECO:0000313" key="1">
    <source>
        <dbReference type="EMBL" id="KAJ9655582.1"/>
    </source>
</evidence>
<organism evidence="1 2">
    <name type="scientific">Neophaeococcomyces mojaviensis</name>
    <dbReference type="NCBI Taxonomy" id="3383035"/>
    <lineage>
        <taxon>Eukaryota</taxon>
        <taxon>Fungi</taxon>
        <taxon>Dikarya</taxon>
        <taxon>Ascomycota</taxon>
        <taxon>Pezizomycotina</taxon>
        <taxon>Eurotiomycetes</taxon>
        <taxon>Chaetothyriomycetidae</taxon>
        <taxon>Chaetothyriales</taxon>
        <taxon>Chaetothyriales incertae sedis</taxon>
        <taxon>Neophaeococcomyces</taxon>
    </lineage>
</organism>
<reference evidence="1" key="1">
    <citation type="submission" date="2022-10" db="EMBL/GenBank/DDBJ databases">
        <title>Culturing micro-colonial fungi from biological soil crusts in the Mojave desert and describing Neophaeococcomyces mojavensis, and introducing the new genera and species Taxawa tesnikishii.</title>
        <authorList>
            <person name="Kurbessoian T."/>
            <person name="Stajich J.E."/>
        </authorList>
    </citation>
    <scope>NUCLEOTIDE SEQUENCE</scope>
    <source>
        <strain evidence="1">JES_112</strain>
    </source>
</reference>
<dbReference type="Proteomes" id="UP001172386">
    <property type="component" value="Unassembled WGS sequence"/>
</dbReference>